<feature type="non-terminal residue" evidence="1">
    <location>
        <position position="1"/>
    </location>
</feature>
<reference evidence="1" key="2">
    <citation type="journal article" date="2023" name="IMA Fungus">
        <title>Comparative genomic study of the Penicillium genus elucidates a diverse pangenome and 15 lateral gene transfer events.</title>
        <authorList>
            <person name="Petersen C."/>
            <person name="Sorensen T."/>
            <person name="Nielsen M.R."/>
            <person name="Sondergaard T.E."/>
            <person name="Sorensen J.L."/>
            <person name="Fitzpatrick D.A."/>
            <person name="Frisvad J.C."/>
            <person name="Nielsen K.L."/>
        </authorList>
    </citation>
    <scope>NUCLEOTIDE SEQUENCE</scope>
    <source>
        <strain evidence="1">IBT 30761</strain>
    </source>
</reference>
<dbReference type="GO" id="GO:0005634">
    <property type="term" value="C:nucleus"/>
    <property type="evidence" value="ECO:0007669"/>
    <property type="project" value="TreeGrafter"/>
</dbReference>
<accession>A0A9W9KLQ4</accession>
<evidence type="ECO:0000313" key="1">
    <source>
        <dbReference type="EMBL" id="KAJ5110850.1"/>
    </source>
</evidence>
<dbReference type="PANTHER" id="PTHR42695:SF5">
    <property type="entry name" value="GLUTAMINE AMIDOTRANSFERASE YLR126C-RELATED"/>
    <property type="match status" value="1"/>
</dbReference>
<keyword evidence="2" id="KW-1185">Reference proteome</keyword>
<feature type="non-terminal residue" evidence="1">
    <location>
        <position position="151"/>
    </location>
</feature>
<dbReference type="OrthoDB" id="92161at2759"/>
<dbReference type="PANTHER" id="PTHR42695">
    <property type="entry name" value="GLUTAMINE AMIDOTRANSFERASE YLR126C-RELATED"/>
    <property type="match status" value="1"/>
</dbReference>
<sequence>VGLVISPGAVYLYRERNLLSILPNDQGWETAVCDINLTEKGREIFGLEKIQMHRDIVFSCSADVILLDSSSRCATQGMYAARHFIPLQGHPEFNEEIEMEIILSRSEAGFLSQDQAQEALCRMNAEYDGKTIGAKLLEFLLEGFRRVLFSA</sequence>
<comment type="caution">
    <text evidence="1">The sequence shown here is derived from an EMBL/GenBank/DDBJ whole genome shotgun (WGS) entry which is preliminary data.</text>
</comment>
<dbReference type="RefSeq" id="XP_056478920.1">
    <property type="nucleotide sequence ID" value="XM_056613879.1"/>
</dbReference>
<dbReference type="Proteomes" id="UP001149074">
    <property type="component" value="Unassembled WGS sequence"/>
</dbReference>
<dbReference type="InterPro" id="IPR029062">
    <property type="entry name" value="Class_I_gatase-like"/>
</dbReference>
<dbReference type="EMBL" id="JAPQKI010000002">
    <property type="protein sequence ID" value="KAJ5110850.1"/>
    <property type="molecule type" value="Genomic_DNA"/>
</dbReference>
<evidence type="ECO:0008006" key="3">
    <source>
        <dbReference type="Google" id="ProtNLM"/>
    </source>
</evidence>
<dbReference type="SUPFAM" id="SSF52317">
    <property type="entry name" value="Class I glutamine amidotransferase-like"/>
    <property type="match status" value="1"/>
</dbReference>
<proteinExistence type="predicted"/>
<gene>
    <name evidence="1" type="ORF">N7532_001385</name>
</gene>
<name>A0A9W9KLQ4_9EURO</name>
<evidence type="ECO:0000313" key="2">
    <source>
        <dbReference type="Proteomes" id="UP001149074"/>
    </source>
</evidence>
<dbReference type="GO" id="GO:0005829">
    <property type="term" value="C:cytosol"/>
    <property type="evidence" value="ECO:0007669"/>
    <property type="project" value="TreeGrafter"/>
</dbReference>
<protein>
    <recommendedName>
        <fullName evidence="3">Glutamine amidotransferase domain-containing protein</fullName>
    </recommendedName>
</protein>
<dbReference type="InterPro" id="IPR044992">
    <property type="entry name" value="ChyE-like"/>
</dbReference>
<dbReference type="AlphaFoldDB" id="A0A9W9KLQ4"/>
<reference evidence="1" key="1">
    <citation type="submission" date="2022-11" db="EMBL/GenBank/DDBJ databases">
        <authorList>
            <person name="Petersen C."/>
        </authorList>
    </citation>
    <scope>NUCLEOTIDE SEQUENCE</scope>
    <source>
        <strain evidence="1">IBT 30761</strain>
    </source>
</reference>
<dbReference type="GeneID" id="81352858"/>
<organism evidence="1 2">
    <name type="scientific">Penicillium argentinense</name>
    <dbReference type="NCBI Taxonomy" id="1131581"/>
    <lineage>
        <taxon>Eukaryota</taxon>
        <taxon>Fungi</taxon>
        <taxon>Dikarya</taxon>
        <taxon>Ascomycota</taxon>
        <taxon>Pezizomycotina</taxon>
        <taxon>Eurotiomycetes</taxon>
        <taxon>Eurotiomycetidae</taxon>
        <taxon>Eurotiales</taxon>
        <taxon>Aspergillaceae</taxon>
        <taxon>Penicillium</taxon>
    </lineage>
</organism>
<dbReference type="Gene3D" id="3.40.50.880">
    <property type="match status" value="1"/>
</dbReference>